<sequence>MQVPQEETFQCSRRHIQKKVEAYTDYCIRGCPEYCGCYRHTSESGRKTQKLARRERIVSEMEIKVTREKDRLADRSTFLEHWNNMISLRSAVVSSREALLEKAKEEFERKKNELLAPKSWFEEIAEWSENTSQCAQDGSSYGSYGSKPRSNSNGSLQPTRALDSGERPRHRRSFHGDRPTQPHEEPSRARRSSSASYHHRQDSNQPAIRITPPGIYANSIPNDWGNNYEY</sequence>
<reference evidence="2 3" key="1">
    <citation type="journal article" date="2020" name="Genome Biol. Evol.">
        <title>Comparative genomics of Sclerotiniaceae.</title>
        <authorList>
            <person name="Valero Jimenez C.A."/>
            <person name="Steentjes M."/>
            <person name="Scholten O.E."/>
            <person name="Van Kan J.A.L."/>
        </authorList>
    </citation>
    <scope>NUCLEOTIDE SEQUENCE [LARGE SCALE GENOMIC DNA]</scope>
    <source>
        <strain evidence="2 3">MUCL 94</strain>
    </source>
</reference>
<organism evidence="2 3">
    <name type="scientific">Botrytis byssoidea</name>
    <dbReference type="NCBI Taxonomy" id="139641"/>
    <lineage>
        <taxon>Eukaryota</taxon>
        <taxon>Fungi</taxon>
        <taxon>Dikarya</taxon>
        <taxon>Ascomycota</taxon>
        <taxon>Pezizomycotina</taxon>
        <taxon>Leotiomycetes</taxon>
        <taxon>Helotiales</taxon>
        <taxon>Sclerotiniaceae</taxon>
        <taxon>Botrytis</taxon>
    </lineage>
</organism>
<protein>
    <submittedName>
        <fullName evidence="2">Uncharacterized protein</fullName>
    </submittedName>
</protein>
<evidence type="ECO:0000313" key="3">
    <source>
        <dbReference type="Proteomes" id="UP000710849"/>
    </source>
</evidence>
<dbReference type="RefSeq" id="XP_038733704.1">
    <property type="nucleotide sequence ID" value="XM_038875347.1"/>
</dbReference>
<keyword evidence="3" id="KW-1185">Reference proteome</keyword>
<comment type="caution">
    <text evidence="2">The sequence shown here is derived from an EMBL/GenBank/DDBJ whole genome shotgun (WGS) entry which is preliminary data.</text>
</comment>
<feature type="compositionally biased region" description="Basic and acidic residues" evidence="1">
    <location>
        <begin position="174"/>
        <end position="188"/>
    </location>
</feature>
<feature type="compositionally biased region" description="Polar residues" evidence="1">
    <location>
        <begin position="219"/>
        <end position="230"/>
    </location>
</feature>
<evidence type="ECO:0000256" key="1">
    <source>
        <dbReference type="SAM" id="MobiDB-lite"/>
    </source>
</evidence>
<gene>
    <name evidence="2" type="ORF">EAE97_004835</name>
</gene>
<proteinExistence type="predicted"/>
<name>A0A9P5IQ06_9HELO</name>
<accession>A0A9P5IQ06</accession>
<feature type="compositionally biased region" description="Polar residues" evidence="1">
    <location>
        <begin position="131"/>
        <end position="158"/>
    </location>
</feature>
<dbReference type="Proteomes" id="UP000710849">
    <property type="component" value="Unassembled WGS sequence"/>
</dbReference>
<dbReference type="GeneID" id="62148424"/>
<dbReference type="EMBL" id="RCSW01000008">
    <property type="protein sequence ID" value="KAF7945797.1"/>
    <property type="molecule type" value="Genomic_DNA"/>
</dbReference>
<evidence type="ECO:0000313" key="2">
    <source>
        <dbReference type="EMBL" id="KAF7945797.1"/>
    </source>
</evidence>
<feature type="region of interest" description="Disordered" evidence="1">
    <location>
        <begin position="131"/>
        <end position="230"/>
    </location>
</feature>
<dbReference type="AlphaFoldDB" id="A0A9P5IQ06"/>